<dbReference type="PRINTS" id="PR01484">
    <property type="entry name" value="PRTACTNFAMLY"/>
</dbReference>
<reference evidence="3 4" key="1">
    <citation type="submission" date="2019-08" db="EMBL/GenBank/DDBJ databases">
        <authorList>
            <person name="Peeters C."/>
        </authorList>
    </citation>
    <scope>NUCLEOTIDE SEQUENCE [LARGE SCALE GENOMIC DNA]</scope>
    <source>
        <strain evidence="3 4">LMG 31118</strain>
    </source>
</reference>
<dbReference type="RefSeq" id="WP_150626228.1">
    <property type="nucleotide sequence ID" value="NZ_CABPSQ010000006.1"/>
</dbReference>
<dbReference type="InterPro" id="IPR050909">
    <property type="entry name" value="Bact_Autotransporter_VF"/>
</dbReference>
<dbReference type="AlphaFoldDB" id="A0A5E5A9N9"/>
<dbReference type="CDD" id="cd01344">
    <property type="entry name" value="PL2_Passenger_AT"/>
    <property type="match status" value="1"/>
</dbReference>
<dbReference type="PANTHER" id="PTHR12338:SF5">
    <property type="entry name" value="ANTIGEN 43-RELATED"/>
    <property type="match status" value="1"/>
</dbReference>
<dbReference type="Gene3D" id="2.40.128.130">
    <property type="entry name" value="Autotransporter beta-domain"/>
    <property type="match status" value="1"/>
</dbReference>
<dbReference type="OrthoDB" id="8613300at2"/>
<proteinExistence type="predicted"/>
<dbReference type="SUPFAM" id="SSF51126">
    <property type="entry name" value="Pectin lyase-like"/>
    <property type="match status" value="1"/>
</dbReference>
<dbReference type="InterPro" id="IPR036709">
    <property type="entry name" value="Autotransporte_beta_dom_sf"/>
</dbReference>
<gene>
    <name evidence="3" type="ORF">PCA31118_03322</name>
</gene>
<dbReference type="PANTHER" id="PTHR12338">
    <property type="entry name" value="AUTOTRANSPORTER"/>
    <property type="match status" value="1"/>
</dbReference>
<dbReference type="InterPro" id="IPR003991">
    <property type="entry name" value="Pertactin_virulence_factor"/>
</dbReference>
<dbReference type="InterPro" id="IPR011050">
    <property type="entry name" value="Pectin_lyase_fold/virulence"/>
</dbReference>
<protein>
    <submittedName>
        <fullName evidence="3">Autotransporter outer membrane beta-barrel domain-containing protein</fullName>
    </submittedName>
</protein>
<dbReference type="GO" id="GO:0019867">
    <property type="term" value="C:outer membrane"/>
    <property type="evidence" value="ECO:0007669"/>
    <property type="project" value="InterPro"/>
</dbReference>
<evidence type="ECO:0000313" key="3">
    <source>
        <dbReference type="EMBL" id="VVE69846.1"/>
    </source>
</evidence>
<dbReference type="InterPro" id="IPR006315">
    <property type="entry name" value="OM_autotransptr_brl_dom"/>
</dbReference>
<feature type="signal peptide" evidence="1">
    <location>
        <begin position="1"/>
        <end position="24"/>
    </location>
</feature>
<name>A0A5E5A9N9_9BURK</name>
<dbReference type="Pfam" id="PF18883">
    <property type="entry name" value="AC_1"/>
    <property type="match status" value="1"/>
</dbReference>
<organism evidence="3 4">
    <name type="scientific">Pandoraea captiosa</name>
    <dbReference type="NCBI Taxonomy" id="2508302"/>
    <lineage>
        <taxon>Bacteria</taxon>
        <taxon>Pseudomonadati</taxon>
        <taxon>Pseudomonadota</taxon>
        <taxon>Betaproteobacteria</taxon>
        <taxon>Burkholderiales</taxon>
        <taxon>Burkholderiaceae</taxon>
        <taxon>Pandoraea</taxon>
    </lineage>
</organism>
<dbReference type="EMBL" id="CABPSQ010000006">
    <property type="protein sequence ID" value="VVE69846.1"/>
    <property type="molecule type" value="Genomic_DNA"/>
</dbReference>
<dbReference type="SMART" id="SM00869">
    <property type="entry name" value="Autotransporter"/>
    <property type="match status" value="1"/>
</dbReference>
<evidence type="ECO:0000256" key="1">
    <source>
        <dbReference type="SAM" id="SignalP"/>
    </source>
</evidence>
<dbReference type="InterPro" id="IPR043990">
    <property type="entry name" value="AC_1"/>
</dbReference>
<dbReference type="NCBIfam" id="TIGR01414">
    <property type="entry name" value="autotrans_barl"/>
    <property type="match status" value="1"/>
</dbReference>
<feature type="chain" id="PRO_5022830216" evidence="1">
    <location>
        <begin position="25"/>
        <end position="1252"/>
    </location>
</feature>
<dbReference type="Proteomes" id="UP000414136">
    <property type="component" value="Unassembled WGS sequence"/>
</dbReference>
<feature type="domain" description="Autotransporter" evidence="2">
    <location>
        <begin position="976"/>
        <end position="1252"/>
    </location>
</feature>
<dbReference type="Gene3D" id="2.160.20.20">
    <property type="match status" value="1"/>
</dbReference>
<dbReference type="PROSITE" id="PS51208">
    <property type="entry name" value="AUTOTRANSPORTER"/>
    <property type="match status" value="1"/>
</dbReference>
<accession>A0A5E5A9N9</accession>
<dbReference type="InterPro" id="IPR012332">
    <property type="entry name" value="Autotransporter_pectin_lyase_C"/>
</dbReference>
<dbReference type="InterPro" id="IPR005546">
    <property type="entry name" value="Autotransporte_beta"/>
</dbReference>
<dbReference type="Pfam" id="PF03797">
    <property type="entry name" value="Autotransporter"/>
    <property type="match status" value="1"/>
</dbReference>
<dbReference type="SUPFAM" id="SSF103515">
    <property type="entry name" value="Autotransporter"/>
    <property type="match status" value="1"/>
</dbReference>
<sequence length="1252" mass="127140">MRFCRVVHRAVPNVLLRSPISALAITNAAALLVASPDGHAQTALCGVIPAGQYTSGYFCQPATGVASSLSTTANTSFSTTAGHVLRATGVGANATLSVTGTAISTSPPSALNGIYTQITNPGGTAPASDARIVIDGGVNSVTAAGAALDAVAIANATAGSSSVVVTQGTTLTIDNRVLGNEHDGIDINASGGGNAQVTHSGTGNIAVAGGNGVWIKATGSGNALAEVGNGVTFVVDNTDTSSQGNHAGVHTRSVNGSSQINNAARVQAIGRNAFGLFAETTSGDVTIQNSGSLTTNGVNGFGIRGVSPGGSVTIVNSGNIDTSGGGGHGIYVTNGTTGNGAVSIDNRGAISVGTTADDTGSRAIYVLSQGTGEVSVTGNGDILVRGSPTAGRGYGIIVSAGSGHTSVNYGGSIEAHGNGAGGIRIDAATAGNVDITYTGARIETFNSNANGIYATTGAVDGTVTIRSQGTIITHSDAGGGDGTGTGSFGIQGLSQGADVVIQNTGPLIDVNGRGAAILGSNAYLGGQGFGDVFVTSTGTLRARGDRQQGIRTTTGTGGQYIVNEGPIQTSGASDAQGIWANSSGGGTVSVSNSGAISTVGTGSSGIDAQTTTGSVSVNNAGAISAGWGTSAGIQVSGAAQSVANAGSIEALSDVAIRGDASAAGTRLSVENSGQITGLVTATGATTTLNNTGTWVLRNYADTTGGGLRDTWRVATNDFGAGAGNAIVNNGVLSLAAQPASGVTTFDATGAYLPLGQQVNMPAAGGPVQGQLLGVSSFTNSGIVDVSGGGNSVAGNVLVISGARTAGTYGGGQYISNGGRLMLNSVLNEGGANSHSDMLVVDAASTGSGGATRIRVNNVGGDGALTTGNGIALVDILSTAPSASDSGAFTLDRRVVAGPYEYRLFRGAEDGSGTNVWYLRSDREPDPAPLYRPEIAAYLANQRLAGQMFVHSLHDRLGEPQYVNEQGFNMTRTDDEASDKPKSGWLRMVGRWERSQSANGLFNVRTNAFLLHGGLEFADWSMLSETDRIHVGGMLSYGTANSNATAQGNPAHAQGKVEGWSLGAYATWYQNDEHKLGAYVDTWAQIGWFNNRVDGDTLDAARYHAGGVAVSGEAGYAIPLRDDWVVEPQAQIIYIDYHENDFTEPNGTRVGGANSSGLVTRLGIRTHRTWVRDDGRRFQPYFTFNWWRTTTDSSVSFNSLPLGTMYPRDRFEAKLGINALLGKRWTGWANVSGSWGQQDYRQLAVRGGVKYTW</sequence>
<evidence type="ECO:0000313" key="4">
    <source>
        <dbReference type="Proteomes" id="UP000414136"/>
    </source>
</evidence>
<keyword evidence="4" id="KW-1185">Reference proteome</keyword>
<keyword evidence="1" id="KW-0732">Signal</keyword>
<evidence type="ECO:0000259" key="2">
    <source>
        <dbReference type="PROSITE" id="PS51208"/>
    </source>
</evidence>